<protein>
    <submittedName>
        <fullName evidence="2">2Fe-2S iron-sulfur cluster protein</fullName>
    </submittedName>
</protein>
<gene>
    <name evidence="2" type="ORF">EDC65_1752</name>
</gene>
<dbReference type="OrthoDB" id="573392at2"/>
<comment type="caution">
    <text evidence="2">The sequence shown here is derived from an EMBL/GenBank/DDBJ whole genome shotgun (WGS) entry which is preliminary data.</text>
</comment>
<dbReference type="Pfam" id="PF13510">
    <property type="entry name" value="Fer2_4"/>
    <property type="match status" value="1"/>
</dbReference>
<dbReference type="GO" id="GO:0051536">
    <property type="term" value="F:iron-sulfur cluster binding"/>
    <property type="evidence" value="ECO:0007669"/>
    <property type="project" value="InterPro"/>
</dbReference>
<dbReference type="Gene3D" id="3.10.20.440">
    <property type="entry name" value="2Fe-2S iron-sulphur cluster binding domain, sarcosine oxidase, alpha subunit, N-terminal domain"/>
    <property type="match status" value="1"/>
</dbReference>
<dbReference type="Proteomes" id="UP000278222">
    <property type="component" value="Unassembled WGS sequence"/>
</dbReference>
<keyword evidence="3" id="KW-1185">Reference proteome</keyword>
<dbReference type="InterPro" id="IPR042204">
    <property type="entry name" value="2Fe-2S-bd_N"/>
</dbReference>
<organism evidence="2 3">
    <name type="scientific">Stella humosa</name>
    <dbReference type="NCBI Taxonomy" id="94"/>
    <lineage>
        <taxon>Bacteria</taxon>
        <taxon>Pseudomonadati</taxon>
        <taxon>Pseudomonadota</taxon>
        <taxon>Alphaproteobacteria</taxon>
        <taxon>Rhodospirillales</taxon>
        <taxon>Stellaceae</taxon>
        <taxon>Stella</taxon>
    </lineage>
</organism>
<dbReference type="AlphaFoldDB" id="A0A3N1M8D1"/>
<reference evidence="2 3" key="1">
    <citation type="submission" date="2018-11" db="EMBL/GenBank/DDBJ databases">
        <title>Genomic Encyclopedia of Type Strains, Phase IV (KMG-IV): sequencing the most valuable type-strain genomes for metagenomic binning, comparative biology and taxonomic classification.</title>
        <authorList>
            <person name="Goeker M."/>
        </authorList>
    </citation>
    <scope>NUCLEOTIDE SEQUENCE [LARGE SCALE GENOMIC DNA]</scope>
    <source>
        <strain evidence="2 3">DSM 5900</strain>
    </source>
</reference>
<evidence type="ECO:0000313" key="2">
    <source>
        <dbReference type="EMBL" id="ROP99957.1"/>
    </source>
</evidence>
<evidence type="ECO:0000256" key="1">
    <source>
        <dbReference type="ARBA" id="ARBA00023002"/>
    </source>
</evidence>
<keyword evidence="1" id="KW-0560">Oxidoreductase</keyword>
<dbReference type="EMBL" id="RJKX01000013">
    <property type="protein sequence ID" value="ROP99957.1"/>
    <property type="molecule type" value="Genomic_DNA"/>
</dbReference>
<dbReference type="RefSeq" id="WP_123689289.1">
    <property type="nucleotide sequence ID" value="NZ_AP019700.1"/>
</dbReference>
<proteinExistence type="predicted"/>
<accession>A0A3N1M8D1</accession>
<evidence type="ECO:0000313" key="3">
    <source>
        <dbReference type="Proteomes" id="UP000278222"/>
    </source>
</evidence>
<name>A0A3N1M8D1_9PROT</name>
<dbReference type="GO" id="GO:0016491">
    <property type="term" value="F:oxidoreductase activity"/>
    <property type="evidence" value="ECO:0007669"/>
    <property type="project" value="UniProtKB-KW"/>
</dbReference>
<sequence length="106" mass="11043">MFRKLPDPACATVAVTVDGQAMRVATHETAASAALLAAMGATRTSPVNGEPRAPFCMMGVCYDCLMVIDGVPSRQACLVPVRDGMRIERQAGARALAFGSAETADV</sequence>
<dbReference type="SUPFAM" id="SSF54292">
    <property type="entry name" value="2Fe-2S ferredoxin-like"/>
    <property type="match status" value="1"/>
</dbReference>
<dbReference type="InterPro" id="IPR036010">
    <property type="entry name" value="2Fe-2S_ferredoxin-like_sf"/>
</dbReference>